<evidence type="ECO:0000313" key="2">
    <source>
        <dbReference type="Proteomes" id="UP000247917"/>
    </source>
</evidence>
<proteinExistence type="predicted"/>
<dbReference type="InterPro" id="IPR025632">
    <property type="entry name" value="DUF4290"/>
</dbReference>
<gene>
    <name evidence="1" type="ORF">DM808_00650</name>
</gene>
<protein>
    <submittedName>
        <fullName evidence="1">DUF4290 domain-containing protein</fullName>
    </submittedName>
</protein>
<evidence type="ECO:0000313" key="1">
    <source>
        <dbReference type="EMBL" id="AWU39708.1"/>
    </source>
</evidence>
<keyword evidence="2" id="KW-1185">Reference proteome</keyword>
<dbReference type="Pfam" id="PF14123">
    <property type="entry name" value="DUF4290"/>
    <property type="match status" value="1"/>
</dbReference>
<dbReference type="EMBL" id="CP029812">
    <property type="protein sequence ID" value="AWU39708.1"/>
    <property type="molecule type" value="Genomic_DNA"/>
</dbReference>
<dbReference type="RefSeq" id="WP_110495144.1">
    <property type="nucleotide sequence ID" value="NZ_CP029811.1"/>
</dbReference>
<dbReference type="Proteomes" id="UP000247917">
    <property type="component" value="Chromosome"/>
</dbReference>
<reference evidence="1 2" key="1">
    <citation type="journal article" date="2018" name="Genome Biol. Evol.">
        <title>Parallel and Gradual Genome Erosion in the Blattabacterium Endosymbionts of Mastotermes darwiniensis and Cryptocercus Wood Roaches.</title>
        <authorList>
            <person name="Kinjo Y."/>
            <person name="Bourguignon T."/>
            <person name="Tong K.J."/>
            <person name="Kuwahara H."/>
            <person name="Lim S.J."/>
            <person name="Yoon K.B."/>
            <person name="Shigenobu S."/>
            <person name="Park Y.C."/>
            <person name="Nalepa C.A."/>
            <person name="Hongoh Y."/>
            <person name="Ohkuma M."/>
            <person name="Lo N."/>
            <person name="Tokuda G."/>
        </authorList>
    </citation>
    <scope>NUCLEOTIDE SEQUENCE [LARGE SCALE GENOMIC DNA]</scope>
    <source>
        <strain evidence="1 2">CPUsv</strain>
    </source>
</reference>
<accession>A0ABM6WMA2</accession>
<organism evidence="1 2">
    <name type="scientific">Blattabacterium punctulatus</name>
    <dbReference type="NCBI Taxonomy" id="164514"/>
    <lineage>
        <taxon>Bacteria</taxon>
        <taxon>Pseudomonadati</taxon>
        <taxon>Bacteroidota</taxon>
        <taxon>Flavobacteriia</taxon>
        <taxon>Flavobacteriales</taxon>
        <taxon>Blattabacteriaceae</taxon>
        <taxon>Blattabacterium</taxon>
    </lineage>
</organism>
<name>A0ABM6WMA2_9FLAO</name>
<sequence>MEYNTNRFKLVIPEYGRNIHKMIDYAIKIKNRKERNRCAWSIIKLMTYSNPRFKIPYFQHKLWNQLFIMSKYQLDIDTPFPKPNPEKRKIYHYKKVVYPDYLTNFRYYGKIIRNMIYVAINYKNSKKKEGLFYAIANTMKKNYLRWNKNIVEDDIIFKDLKDLSKGKICLMNKTNPLLQCSYLLNPKRKKNYMRKKYEYEK</sequence>